<reference evidence="1" key="1">
    <citation type="journal article" date="2020" name="Cell">
        <title>Large-Scale Comparative Analyses of Tick Genomes Elucidate Their Genetic Diversity and Vector Capacities.</title>
        <authorList>
            <consortium name="Tick Genome and Microbiome Consortium (TIGMIC)"/>
            <person name="Jia N."/>
            <person name="Wang J."/>
            <person name="Shi W."/>
            <person name="Du L."/>
            <person name="Sun Y."/>
            <person name="Zhan W."/>
            <person name="Jiang J.F."/>
            <person name="Wang Q."/>
            <person name="Zhang B."/>
            <person name="Ji P."/>
            <person name="Bell-Sakyi L."/>
            <person name="Cui X.M."/>
            <person name="Yuan T.T."/>
            <person name="Jiang B.G."/>
            <person name="Yang W.F."/>
            <person name="Lam T.T."/>
            <person name="Chang Q.C."/>
            <person name="Ding S.J."/>
            <person name="Wang X.J."/>
            <person name="Zhu J.G."/>
            <person name="Ruan X.D."/>
            <person name="Zhao L."/>
            <person name="Wei J.T."/>
            <person name="Ye R.Z."/>
            <person name="Que T.C."/>
            <person name="Du C.H."/>
            <person name="Zhou Y.H."/>
            <person name="Cheng J.X."/>
            <person name="Dai P.F."/>
            <person name="Guo W.B."/>
            <person name="Han X.H."/>
            <person name="Huang E.J."/>
            <person name="Li L.F."/>
            <person name="Wei W."/>
            <person name="Gao Y.C."/>
            <person name="Liu J.Z."/>
            <person name="Shao H.Z."/>
            <person name="Wang X."/>
            <person name="Wang C.C."/>
            <person name="Yang T.C."/>
            <person name="Huo Q.B."/>
            <person name="Li W."/>
            <person name="Chen H.Y."/>
            <person name="Chen S.E."/>
            <person name="Zhou L.G."/>
            <person name="Ni X.B."/>
            <person name="Tian J.H."/>
            <person name="Sheng Y."/>
            <person name="Liu T."/>
            <person name="Pan Y.S."/>
            <person name="Xia L.Y."/>
            <person name="Li J."/>
            <person name="Zhao F."/>
            <person name="Cao W.C."/>
        </authorList>
    </citation>
    <scope>NUCLEOTIDE SEQUENCE</scope>
    <source>
        <strain evidence="1">Rsan-2018</strain>
    </source>
</reference>
<dbReference type="AlphaFoldDB" id="A0A9D4YPS5"/>
<dbReference type="Proteomes" id="UP000821837">
    <property type="component" value="Chromosome 1"/>
</dbReference>
<gene>
    <name evidence="1" type="ORF">HPB52_014320</name>
</gene>
<proteinExistence type="predicted"/>
<protein>
    <submittedName>
        <fullName evidence="1">Uncharacterized protein</fullName>
    </submittedName>
</protein>
<comment type="caution">
    <text evidence="1">The sequence shown here is derived from an EMBL/GenBank/DDBJ whole genome shotgun (WGS) entry which is preliminary data.</text>
</comment>
<name>A0A9D4YPS5_RHISA</name>
<dbReference type="VEuPathDB" id="VectorBase:RSAN_035293"/>
<dbReference type="SUPFAM" id="SSF54495">
    <property type="entry name" value="UBC-like"/>
    <property type="match status" value="1"/>
</dbReference>
<reference evidence="1" key="2">
    <citation type="submission" date="2021-09" db="EMBL/GenBank/DDBJ databases">
        <authorList>
            <person name="Jia N."/>
            <person name="Wang J."/>
            <person name="Shi W."/>
            <person name="Du L."/>
            <person name="Sun Y."/>
            <person name="Zhan W."/>
            <person name="Jiang J."/>
            <person name="Wang Q."/>
            <person name="Zhang B."/>
            <person name="Ji P."/>
            <person name="Sakyi L.B."/>
            <person name="Cui X."/>
            <person name="Yuan T."/>
            <person name="Jiang B."/>
            <person name="Yang W."/>
            <person name="Lam T.T.-Y."/>
            <person name="Chang Q."/>
            <person name="Ding S."/>
            <person name="Wang X."/>
            <person name="Zhu J."/>
            <person name="Ruan X."/>
            <person name="Zhao L."/>
            <person name="Wei J."/>
            <person name="Que T."/>
            <person name="Du C."/>
            <person name="Cheng J."/>
            <person name="Dai P."/>
            <person name="Han X."/>
            <person name="Huang E."/>
            <person name="Gao Y."/>
            <person name="Liu J."/>
            <person name="Shao H."/>
            <person name="Ye R."/>
            <person name="Li L."/>
            <person name="Wei W."/>
            <person name="Wang X."/>
            <person name="Wang C."/>
            <person name="Huo Q."/>
            <person name="Li W."/>
            <person name="Guo W."/>
            <person name="Chen H."/>
            <person name="Chen S."/>
            <person name="Zhou L."/>
            <person name="Zhou L."/>
            <person name="Ni X."/>
            <person name="Tian J."/>
            <person name="Zhou Y."/>
            <person name="Sheng Y."/>
            <person name="Liu T."/>
            <person name="Pan Y."/>
            <person name="Xia L."/>
            <person name="Li J."/>
            <person name="Zhao F."/>
            <person name="Cao W."/>
        </authorList>
    </citation>
    <scope>NUCLEOTIDE SEQUENCE</scope>
    <source>
        <strain evidence="1">Rsan-2018</strain>
        <tissue evidence="1">Larvae</tissue>
    </source>
</reference>
<accession>A0A9D4YPS5</accession>
<evidence type="ECO:0000313" key="2">
    <source>
        <dbReference type="Proteomes" id="UP000821837"/>
    </source>
</evidence>
<sequence length="137" mass="15090">MAERGASNDFPGSPPVGHGLFSAFCTNGQRNAVSSARSGHRGRRRHFLSFHQRRTPATGSRVYSLKPVLCQPEQPSVQCLLRLNHDLVNIFDDPTPGAFIEPEDNNVTIVHAVIVGADKSCEGGFHFMLKFRTDCVK</sequence>
<organism evidence="1 2">
    <name type="scientific">Rhipicephalus sanguineus</name>
    <name type="common">Brown dog tick</name>
    <name type="synonym">Ixodes sanguineus</name>
    <dbReference type="NCBI Taxonomy" id="34632"/>
    <lineage>
        <taxon>Eukaryota</taxon>
        <taxon>Metazoa</taxon>
        <taxon>Ecdysozoa</taxon>
        <taxon>Arthropoda</taxon>
        <taxon>Chelicerata</taxon>
        <taxon>Arachnida</taxon>
        <taxon>Acari</taxon>
        <taxon>Parasitiformes</taxon>
        <taxon>Ixodida</taxon>
        <taxon>Ixodoidea</taxon>
        <taxon>Ixodidae</taxon>
        <taxon>Rhipicephalinae</taxon>
        <taxon>Rhipicephalus</taxon>
        <taxon>Rhipicephalus</taxon>
    </lineage>
</organism>
<evidence type="ECO:0000313" key="1">
    <source>
        <dbReference type="EMBL" id="KAH7983786.1"/>
    </source>
</evidence>
<keyword evidence="2" id="KW-1185">Reference proteome</keyword>
<dbReference type="InterPro" id="IPR016135">
    <property type="entry name" value="UBQ-conjugating_enzyme/RWD"/>
</dbReference>
<dbReference type="EMBL" id="JABSTV010001245">
    <property type="protein sequence ID" value="KAH7983786.1"/>
    <property type="molecule type" value="Genomic_DNA"/>
</dbReference>